<keyword evidence="4" id="KW-1003">Cell membrane</keyword>
<evidence type="ECO:0000256" key="2">
    <source>
        <dbReference type="ARBA" id="ARBA00009306"/>
    </source>
</evidence>
<dbReference type="GO" id="GO:0005886">
    <property type="term" value="C:plasma membrane"/>
    <property type="evidence" value="ECO:0007669"/>
    <property type="project" value="UniProtKB-SubCell"/>
</dbReference>
<dbReference type="EMBL" id="VHLH01000001">
    <property type="protein sequence ID" value="TPW32949.1"/>
    <property type="molecule type" value="Genomic_DNA"/>
</dbReference>
<dbReference type="PROSITE" id="PS50928">
    <property type="entry name" value="ABC_TM1"/>
    <property type="match status" value="1"/>
</dbReference>
<dbReference type="InterPro" id="IPR035906">
    <property type="entry name" value="MetI-like_sf"/>
</dbReference>
<organism evidence="10 11">
    <name type="scientific">Pararhizobium mangrovi</name>
    <dbReference type="NCBI Taxonomy" id="2590452"/>
    <lineage>
        <taxon>Bacteria</taxon>
        <taxon>Pseudomonadati</taxon>
        <taxon>Pseudomonadota</taxon>
        <taxon>Alphaproteobacteria</taxon>
        <taxon>Hyphomicrobiales</taxon>
        <taxon>Rhizobiaceae</taxon>
        <taxon>Rhizobium/Agrobacterium group</taxon>
        <taxon>Pararhizobium</taxon>
    </lineage>
</organism>
<keyword evidence="6 8" id="KW-1133">Transmembrane helix</keyword>
<evidence type="ECO:0000256" key="5">
    <source>
        <dbReference type="ARBA" id="ARBA00022692"/>
    </source>
</evidence>
<comment type="similarity">
    <text evidence="2 8">Belongs to the binding-protein-dependent transport system permease family.</text>
</comment>
<feature type="transmembrane region" description="Helical" evidence="8">
    <location>
        <begin position="290"/>
        <end position="312"/>
    </location>
</feature>
<dbReference type="Proteomes" id="UP000320314">
    <property type="component" value="Unassembled WGS sequence"/>
</dbReference>
<sequence length="322" mass="36132">MSTISEHKKISQYGNVPNLVQDGLVERWVRSAKRWWPFYLMLAPGIIYFFVYHYMPIWEARIAFEQLRIIPPNVWVGLQHFAALASSPIFLQVLLNTVIISVMKLVFVFPVPIIVALLLNEVRTPGYRKIVQSVIYLPHYLSWVVIGGITIAVLSPTDGAVNDIISWMGFQPVPFMTDAGSIRWVVVFSEMWRSAGWDSLLYFAAIIGINPELYEAAEIDGAGRWQKIRHVTIPSIAPTIATLFILNVGLFFSTGLDQILNLTNPVIRSQIDIVDTYVYRIGLQTGQFELATAAGLLKGFVGMVLIVAAHLASKRLTGKGIW</sequence>
<dbReference type="SUPFAM" id="SSF161098">
    <property type="entry name" value="MetI-like"/>
    <property type="match status" value="1"/>
</dbReference>
<gene>
    <name evidence="10" type="ORF">FJU11_01660</name>
</gene>
<name>A0A506UI20_9HYPH</name>
<dbReference type="PANTHER" id="PTHR43227:SF11">
    <property type="entry name" value="BLL4140 PROTEIN"/>
    <property type="match status" value="1"/>
</dbReference>
<dbReference type="AlphaFoldDB" id="A0A506UI20"/>
<evidence type="ECO:0000259" key="9">
    <source>
        <dbReference type="PROSITE" id="PS50928"/>
    </source>
</evidence>
<evidence type="ECO:0000256" key="3">
    <source>
        <dbReference type="ARBA" id="ARBA00022448"/>
    </source>
</evidence>
<comment type="subcellular location">
    <subcellularLocation>
        <location evidence="1 8">Cell membrane</location>
        <topology evidence="1 8">Multi-pass membrane protein</topology>
    </subcellularLocation>
</comment>
<dbReference type="GO" id="GO:0055085">
    <property type="term" value="P:transmembrane transport"/>
    <property type="evidence" value="ECO:0007669"/>
    <property type="project" value="InterPro"/>
</dbReference>
<dbReference type="RefSeq" id="WP_141165253.1">
    <property type="nucleotide sequence ID" value="NZ_VHLH01000001.1"/>
</dbReference>
<dbReference type="InterPro" id="IPR000515">
    <property type="entry name" value="MetI-like"/>
</dbReference>
<evidence type="ECO:0000256" key="4">
    <source>
        <dbReference type="ARBA" id="ARBA00022475"/>
    </source>
</evidence>
<dbReference type="CDD" id="cd06261">
    <property type="entry name" value="TM_PBP2"/>
    <property type="match status" value="1"/>
</dbReference>
<comment type="caution">
    <text evidence="10">The sequence shown here is derived from an EMBL/GenBank/DDBJ whole genome shotgun (WGS) entry which is preliminary data.</text>
</comment>
<dbReference type="Pfam" id="PF00528">
    <property type="entry name" value="BPD_transp_1"/>
    <property type="match status" value="1"/>
</dbReference>
<evidence type="ECO:0000256" key="1">
    <source>
        <dbReference type="ARBA" id="ARBA00004651"/>
    </source>
</evidence>
<feature type="domain" description="ABC transmembrane type-1" evidence="9">
    <location>
        <begin position="94"/>
        <end position="309"/>
    </location>
</feature>
<feature type="transmembrane region" description="Helical" evidence="8">
    <location>
        <begin position="36"/>
        <end position="55"/>
    </location>
</feature>
<dbReference type="InterPro" id="IPR050809">
    <property type="entry name" value="UgpAE/MalFG_permease"/>
</dbReference>
<evidence type="ECO:0000256" key="7">
    <source>
        <dbReference type="ARBA" id="ARBA00023136"/>
    </source>
</evidence>
<evidence type="ECO:0000256" key="6">
    <source>
        <dbReference type="ARBA" id="ARBA00022989"/>
    </source>
</evidence>
<keyword evidence="3 8" id="KW-0813">Transport</keyword>
<dbReference type="Gene3D" id="1.10.3720.10">
    <property type="entry name" value="MetI-like"/>
    <property type="match status" value="1"/>
</dbReference>
<evidence type="ECO:0000256" key="8">
    <source>
        <dbReference type="RuleBase" id="RU363032"/>
    </source>
</evidence>
<proteinExistence type="inferred from homology"/>
<reference evidence="10 11" key="1">
    <citation type="submission" date="2019-06" db="EMBL/GenBank/DDBJ databases">
        <authorList>
            <person name="Li M."/>
        </authorList>
    </citation>
    <scope>NUCLEOTIDE SEQUENCE [LARGE SCALE GENOMIC DNA]</scope>
    <source>
        <strain evidence="10 11">BGMRC6574</strain>
    </source>
</reference>
<evidence type="ECO:0000313" key="11">
    <source>
        <dbReference type="Proteomes" id="UP000320314"/>
    </source>
</evidence>
<protein>
    <submittedName>
        <fullName evidence="10">Sugar ABC transporter permease</fullName>
    </submittedName>
</protein>
<keyword evidence="11" id="KW-1185">Reference proteome</keyword>
<feature type="transmembrane region" description="Helical" evidence="8">
    <location>
        <begin position="231"/>
        <end position="252"/>
    </location>
</feature>
<keyword evidence="5 8" id="KW-0812">Transmembrane</keyword>
<dbReference type="PANTHER" id="PTHR43227">
    <property type="entry name" value="BLL4140 PROTEIN"/>
    <property type="match status" value="1"/>
</dbReference>
<feature type="transmembrane region" description="Helical" evidence="8">
    <location>
        <begin position="102"/>
        <end position="120"/>
    </location>
</feature>
<evidence type="ECO:0000313" key="10">
    <source>
        <dbReference type="EMBL" id="TPW32949.1"/>
    </source>
</evidence>
<keyword evidence="7 8" id="KW-0472">Membrane</keyword>
<accession>A0A506UI20</accession>
<feature type="transmembrane region" description="Helical" evidence="8">
    <location>
        <begin position="140"/>
        <end position="161"/>
    </location>
</feature>
<dbReference type="OrthoDB" id="8417460at2"/>